<dbReference type="PANTHER" id="PTHR43400:SF7">
    <property type="entry name" value="FAD-DEPENDENT OXIDOREDUCTASE 2 FAD BINDING DOMAIN-CONTAINING PROTEIN"/>
    <property type="match status" value="1"/>
</dbReference>
<dbReference type="InterPro" id="IPR036188">
    <property type="entry name" value="FAD/NAD-bd_sf"/>
</dbReference>
<evidence type="ECO:0000256" key="4">
    <source>
        <dbReference type="ARBA" id="ARBA00023002"/>
    </source>
</evidence>
<keyword evidence="2" id="KW-0285">Flavoprotein</keyword>
<comment type="caution">
    <text evidence="6">The sequence shown here is derived from an EMBL/GenBank/DDBJ whole genome shotgun (WGS) entry which is preliminary data.</text>
</comment>
<gene>
    <name evidence="6" type="ORF">EXE59_20525</name>
</gene>
<comment type="cofactor">
    <cofactor evidence="1">
        <name>FAD</name>
        <dbReference type="ChEBI" id="CHEBI:57692"/>
    </cofactor>
</comment>
<protein>
    <submittedName>
        <fullName evidence="6">FAD-binding protein</fullName>
    </submittedName>
</protein>
<evidence type="ECO:0000313" key="6">
    <source>
        <dbReference type="EMBL" id="TGN67000.1"/>
    </source>
</evidence>
<dbReference type="InterPro" id="IPR027477">
    <property type="entry name" value="Succ_DH/fumarate_Rdtase_cat_sf"/>
</dbReference>
<dbReference type="SUPFAM" id="SSF51905">
    <property type="entry name" value="FAD/NAD(P)-binding domain"/>
    <property type="match status" value="1"/>
</dbReference>
<evidence type="ECO:0000259" key="5">
    <source>
        <dbReference type="Pfam" id="PF00890"/>
    </source>
</evidence>
<evidence type="ECO:0000256" key="1">
    <source>
        <dbReference type="ARBA" id="ARBA00001974"/>
    </source>
</evidence>
<keyword evidence="4" id="KW-0560">Oxidoreductase</keyword>
<accession>A0A4Z1CPU2</accession>
<dbReference type="InterPro" id="IPR050315">
    <property type="entry name" value="FAD-oxidoreductase_2"/>
</dbReference>
<dbReference type="Proteomes" id="UP000297496">
    <property type="component" value="Unassembled WGS sequence"/>
</dbReference>
<dbReference type="EMBL" id="SRRO01000001">
    <property type="protein sequence ID" value="TGN67000.1"/>
    <property type="molecule type" value="Genomic_DNA"/>
</dbReference>
<keyword evidence="3" id="KW-0274">FAD</keyword>
<dbReference type="Gene3D" id="3.90.700.10">
    <property type="entry name" value="Succinate dehydrogenase/fumarate reductase flavoprotein, catalytic domain"/>
    <property type="match status" value="1"/>
</dbReference>
<dbReference type="GO" id="GO:0033765">
    <property type="term" value="F:steroid dehydrogenase activity, acting on the CH-CH group of donors"/>
    <property type="evidence" value="ECO:0007669"/>
    <property type="project" value="UniProtKB-ARBA"/>
</dbReference>
<evidence type="ECO:0000256" key="2">
    <source>
        <dbReference type="ARBA" id="ARBA00022630"/>
    </source>
</evidence>
<dbReference type="SUPFAM" id="SSF56425">
    <property type="entry name" value="Succinate dehydrogenase/fumarate reductase flavoprotein, catalytic domain"/>
    <property type="match status" value="1"/>
</dbReference>
<reference evidence="6 7" key="1">
    <citation type="submission" date="2019-04" db="EMBL/GenBank/DDBJ databases">
        <title>Three New Species of Nocardioides, Nocardioides euryhalodurans sp. nov., Nocardioides seonyuensis sp. nov. and Nocardioides eburneoflavus sp. nov. Isolated from Soil.</title>
        <authorList>
            <person name="Roh S.G."/>
            <person name="Lee C."/>
            <person name="Kim M.-K."/>
            <person name="Kim S.B."/>
        </authorList>
    </citation>
    <scope>NUCLEOTIDE SEQUENCE [LARGE SCALE GENOMIC DNA]</scope>
    <source>
        <strain evidence="6 7">MMS17-SY213</strain>
    </source>
</reference>
<organism evidence="6 7">
    <name type="scientific">Nocardioides eburneiflavus</name>
    <dbReference type="NCBI Taxonomy" id="2518372"/>
    <lineage>
        <taxon>Bacteria</taxon>
        <taxon>Bacillati</taxon>
        <taxon>Actinomycetota</taxon>
        <taxon>Actinomycetes</taxon>
        <taxon>Propionibacteriales</taxon>
        <taxon>Nocardioidaceae</taxon>
        <taxon>Nocardioides</taxon>
    </lineage>
</organism>
<dbReference type="OrthoDB" id="9813348at2"/>
<dbReference type="PANTHER" id="PTHR43400">
    <property type="entry name" value="FUMARATE REDUCTASE"/>
    <property type="match status" value="1"/>
</dbReference>
<dbReference type="AlphaFoldDB" id="A0A4Z1CPU2"/>
<proteinExistence type="predicted"/>
<dbReference type="InterPro" id="IPR003953">
    <property type="entry name" value="FAD-dep_OxRdtase_2_FAD-bd"/>
</dbReference>
<feature type="domain" description="FAD-dependent oxidoreductase 2 FAD-binding" evidence="5">
    <location>
        <begin position="1"/>
        <end position="409"/>
    </location>
</feature>
<dbReference type="Gene3D" id="3.50.50.60">
    <property type="entry name" value="FAD/NAD(P)-binding domain"/>
    <property type="match status" value="1"/>
</dbReference>
<name>A0A4Z1CPU2_9ACTN</name>
<dbReference type="Pfam" id="PF00890">
    <property type="entry name" value="FAD_binding_2"/>
    <property type="match status" value="1"/>
</dbReference>
<keyword evidence="7" id="KW-1185">Reference proteome</keyword>
<evidence type="ECO:0000313" key="7">
    <source>
        <dbReference type="Proteomes" id="UP000297496"/>
    </source>
</evidence>
<sequence length="427" mass="45090">MAGLTAAARATRAGSRVLVVESADDVGGSARLAGYAWTAPSREVIDAVVPDGDASLRYALVDRFADGIDWIRTTGVEVRDPVAILGFGLGHQFDTNQYVDTCRRLVVEGSGEVRTRTRTRRLLVSEGRVTGVELEAPDGSTEEVHAAWTMLATGGFQGDPDLLAEKVHPAAGRMQLRSNPHSTGAGYRLATAAGAATGTDDAGFYGHLVPTGIPFADPADFVDLSLYYSEHALLLNLRNERFVDETLGDHLTTMALLAQPESRGLLVCDARTHREWVVGSYVEGAVAVDKFAVATRRGGRTGLAESLEELQYLPEEWGYDGAAVRAAVEAFNAEAAAGSPAPGRTHDTRPQDEGPWYVVECEPAITFPFHGVLIDDRARVLGTDGQPVPGLLSAGADTGGLYHRAYAGGLASALVFGLAAADTAASS</sequence>
<evidence type="ECO:0000256" key="3">
    <source>
        <dbReference type="ARBA" id="ARBA00022827"/>
    </source>
</evidence>